<evidence type="ECO:0000256" key="1">
    <source>
        <dbReference type="SAM" id="MobiDB-lite"/>
    </source>
</evidence>
<dbReference type="EMBL" id="JARKIE010000039">
    <property type="protein sequence ID" value="KAJ7695219.1"/>
    <property type="molecule type" value="Genomic_DNA"/>
</dbReference>
<protein>
    <submittedName>
        <fullName evidence="2">Uncharacterized protein</fullName>
    </submittedName>
</protein>
<name>A0AAD7GHG2_MYCRO</name>
<accession>A0AAD7GHG2</accession>
<feature type="region of interest" description="Disordered" evidence="1">
    <location>
        <begin position="73"/>
        <end position="104"/>
    </location>
</feature>
<evidence type="ECO:0000313" key="2">
    <source>
        <dbReference type="EMBL" id="KAJ7695219.1"/>
    </source>
</evidence>
<dbReference type="AlphaFoldDB" id="A0AAD7GHG2"/>
<gene>
    <name evidence="2" type="ORF">B0H17DRAFT_1131683</name>
</gene>
<keyword evidence="3" id="KW-1185">Reference proteome</keyword>
<sequence>MAIRLHLCIVEWPVELKLAFPNVGFAITHIKEAGVLKVMVAVMKARYLGTDDAVEEDMLRIISWTEDVWPQKLRVRPRPAPTKQSDDNESNDNGAPNASKKHKSWVLGGHAAKCPRTVDPSTALNTIAPATGASSGMSGNSASSPGKMMCRYVNRQDFSESFVGAAMKYRNKPMCIQCQTQV</sequence>
<reference evidence="2" key="1">
    <citation type="submission" date="2023-03" db="EMBL/GenBank/DDBJ databases">
        <title>Massive genome expansion in bonnet fungi (Mycena s.s.) driven by repeated elements and novel gene families across ecological guilds.</title>
        <authorList>
            <consortium name="Lawrence Berkeley National Laboratory"/>
            <person name="Harder C.B."/>
            <person name="Miyauchi S."/>
            <person name="Viragh M."/>
            <person name="Kuo A."/>
            <person name="Thoen E."/>
            <person name="Andreopoulos B."/>
            <person name="Lu D."/>
            <person name="Skrede I."/>
            <person name="Drula E."/>
            <person name="Henrissat B."/>
            <person name="Morin E."/>
            <person name="Kohler A."/>
            <person name="Barry K."/>
            <person name="LaButti K."/>
            <person name="Morin E."/>
            <person name="Salamov A."/>
            <person name="Lipzen A."/>
            <person name="Mereny Z."/>
            <person name="Hegedus B."/>
            <person name="Baldrian P."/>
            <person name="Stursova M."/>
            <person name="Weitz H."/>
            <person name="Taylor A."/>
            <person name="Grigoriev I.V."/>
            <person name="Nagy L.G."/>
            <person name="Martin F."/>
            <person name="Kauserud H."/>
        </authorList>
    </citation>
    <scope>NUCLEOTIDE SEQUENCE</scope>
    <source>
        <strain evidence="2">CBHHK067</strain>
    </source>
</reference>
<dbReference type="Proteomes" id="UP001221757">
    <property type="component" value="Unassembled WGS sequence"/>
</dbReference>
<organism evidence="2 3">
    <name type="scientific">Mycena rosella</name>
    <name type="common">Pink bonnet</name>
    <name type="synonym">Agaricus rosellus</name>
    <dbReference type="NCBI Taxonomy" id="1033263"/>
    <lineage>
        <taxon>Eukaryota</taxon>
        <taxon>Fungi</taxon>
        <taxon>Dikarya</taxon>
        <taxon>Basidiomycota</taxon>
        <taxon>Agaricomycotina</taxon>
        <taxon>Agaricomycetes</taxon>
        <taxon>Agaricomycetidae</taxon>
        <taxon>Agaricales</taxon>
        <taxon>Marasmiineae</taxon>
        <taxon>Mycenaceae</taxon>
        <taxon>Mycena</taxon>
    </lineage>
</organism>
<comment type="caution">
    <text evidence="2">The sequence shown here is derived from an EMBL/GenBank/DDBJ whole genome shotgun (WGS) entry which is preliminary data.</text>
</comment>
<proteinExistence type="predicted"/>
<evidence type="ECO:0000313" key="3">
    <source>
        <dbReference type="Proteomes" id="UP001221757"/>
    </source>
</evidence>